<dbReference type="InterPro" id="IPR017853">
    <property type="entry name" value="GH"/>
</dbReference>
<reference evidence="4 5" key="1">
    <citation type="submission" date="2018-11" db="EMBL/GenBank/DDBJ databases">
        <title>The genome draft of YIM 96095.</title>
        <authorList>
            <person name="Tang S.-K."/>
            <person name="Chunyu W.-X."/>
            <person name="Feng Y.-Z."/>
        </authorList>
    </citation>
    <scope>NUCLEOTIDE SEQUENCE [LARGE SCALE GENOMIC DNA]</scope>
    <source>
        <strain evidence="4 5">YIM 96095</strain>
    </source>
</reference>
<name>A0A3N0EBA0_9ACTN</name>
<feature type="region of interest" description="Disordered" evidence="2">
    <location>
        <begin position="1"/>
        <end position="30"/>
    </location>
</feature>
<dbReference type="SUPFAM" id="SSF51445">
    <property type="entry name" value="(Trans)glycosidases"/>
    <property type="match status" value="1"/>
</dbReference>
<keyword evidence="1" id="KW-0732">Signal</keyword>
<dbReference type="InterPro" id="IPR003790">
    <property type="entry name" value="GHL10"/>
</dbReference>
<dbReference type="AlphaFoldDB" id="A0A3N0EBA0"/>
<organism evidence="4 5">
    <name type="scientific">Halostreptopolyspora alba</name>
    <dbReference type="NCBI Taxonomy" id="2487137"/>
    <lineage>
        <taxon>Bacteria</taxon>
        <taxon>Bacillati</taxon>
        <taxon>Actinomycetota</taxon>
        <taxon>Actinomycetes</taxon>
        <taxon>Streptosporangiales</taxon>
        <taxon>Nocardiopsidaceae</taxon>
        <taxon>Halostreptopolyspora</taxon>
    </lineage>
</organism>
<dbReference type="PANTHER" id="PTHR43405">
    <property type="entry name" value="GLYCOSYL HYDROLASE DIGH"/>
    <property type="match status" value="1"/>
</dbReference>
<gene>
    <name evidence="4" type="ORF">EFW17_10450</name>
</gene>
<feature type="region of interest" description="Disordered" evidence="2">
    <location>
        <begin position="53"/>
        <end position="74"/>
    </location>
</feature>
<evidence type="ECO:0000313" key="5">
    <source>
        <dbReference type="Proteomes" id="UP000269198"/>
    </source>
</evidence>
<dbReference type="Gene3D" id="3.20.20.80">
    <property type="entry name" value="Glycosidases"/>
    <property type="match status" value="1"/>
</dbReference>
<evidence type="ECO:0000259" key="3">
    <source>
        <dbReference type="Pfam" id="PF02638"/>
    </source>
</evidence>
<dbReference type="EMBL" id="RJMB01000008">
    <property type="protein sequence ID" value="RNL85086.1"/>
    <property type="molecule type" value="Genomic_DNA"/>
</dbReference>
<evidence type="ECO:0000256" key="1">
    <source>
        <dbReference type="ARBA" id="ARBA00022729"/>
    </source>
</evidence>
<accession>A0A3N0EBA0</accession>
<dbReference type="RefSeq" id="WP_123201135.1">
    <property type="nucleotide sequence ID" value="NZ_RJMB01000008.1"/>
</dbReference>
<sequence>MWKHRRSAPGSGTGGREPRRGGSPLSASPGVSGVLAALVTGSLLSVPAAHATPRALPGQGACEPAPDAPPKRQMRATWVASVANIDWPSGPGLDPESQRAELTRLYDDAVSDGLNAVFVQIRPTADAFWPSPHEPWSRWLTGEQGRAPGYDPLEFAVEEAHERNLEFHGWFNPYRIATHDDPDRLVAGHPARENPDWVLEYGDRLYYDPGVPEARSFVQDAMMHAVENYDMDGVHFDDYFYPYPVSGAELPDRGTYARHGEGFADIDDWRRNNVDLLVREMAERIADTAPHVKFGVSPFGIWRNSSSDPAGSDTSGLESYDSLYADTRKWVREGWLDYVNPQVYWEIGHGAADYAELVPWWSGVVDGTGVQLYVGQAAYKVGKESGAWQDPTELSRHLTFNRNHAEVDGDVYFSATSLRTNAGRAWRTLVEDHYTHPALVPVKEDLGGAAPPAPRVTSATRTGDRAELTISPSPESEPAYYAVYRFDGASGPGARPCDLDDPRAMVGTVRATGNTTRFTIPDAPPAHTYYVTALDRLHHESHASAPHYIP</sequence>
<proteinExistence type="predicted"/>
<comment type="caution">
    <text evidence="4">The sequence shown here is derived from an EMBL/GenBank/DDBJ whole genome shotgun (WGS) entry which is preliminary data.</text>
</comment>
<dbReference type="GO" id="GO:0016787">
    <property type="term" value="F:hydrolase activity"/>
    <property type="evidence" value="ECO:0007669"/>
    <property type="project" value="UniProtKB-KW"/>
</dbReference>
<dbReference type="OrthoDB" id="9773203at2"/>
<dbReference type="Proteomes" id="UP000269198">
    <property type="component" value="Unassembled WGS sequence"/>
</dbReference>
<dbReference type="PANTHER" id="PTHR43405:SF1">
    <property type="entry name" value="GLYCOSYL HYDROLASE DIGH"/>
    <property type="match status" value="1"/>
</dbReference>
<evidence type="ECO:0000256" key="2">
    <source>
        <dbReference type="SAM" id="MobiDB-lite"/>
    </source>
</evidence>
<feature type="domain" description="Glycosyl hydrolase-like 10" evidence="3">
    <location>
        <begin position="73"/>
        <end position="384"/>
    </location>
</feature>
<keyword evidence="5" id="KW-1185">Reference proteome</keyword>
<evidence type="ECO:0000313" key="4">
    <source>
        <dbReference type="EMBL" id="RNL85086.1"/>
    </source>
</evidence>
<dbReference type="InterPro" id="IPR052177">
    <property type="entry name" value="Divisome_Glycosyl_Hydrolase"/>
</dbReference>
<keyword evidence="4" id="KW-0378">Hydrolase</keyword>
<protein>
    <submittedName>
        <fullName evidence="4">Glycosyl hydrolase</fullName>
    </submittedName>
</protein>
<dbReference type="Pfam" id="PF02638">
    <property type="entry name" value="GHL10"/>
    <property type="match status" value="1"/>
</dbReference>